<feature type="compositionally biased region" description="Basic and acidic residues" evidence="1">
    <location>
        <begin position="220"/>
        <end position="232"/>
    </location>
</feature>
<dbReference type="EMBL" id="FOYR01000001">
    <property type="protein sequence ID" value="SFR38129.1"/>
    <property type="molecule type" value="Genomic_DNA"/>
</dbReference>
<feature type="compositionally biased region" description="Basic and acidic residues" evidence="1">
    <location>
        <begin position="185"/>
        <end position="195"/>
    </location>
</feature>
<feature type="compositionally biased region" description="Basic and acidic residues" evidence="1">
    <location>
        <begin position="258"/>
        <end position="268"/>
    </location>
</feature>
<evidence type="ECO:0000313" key="2">
    <source>
        <dbReference type="EMBL" id="SFR38129.1"/>
    </source>
</evidence>
<feature type="compositionally biased region" description="Basic and acidic residues" evidence="1">
    <location>
        <begin position="134"/>
        <end position="156"/>
    </location>
</feature>
<feature type="region of interest" description="Disordered" evidence="1">
    <location>
        <begin position="92"/>
        <end position="268"/>
    </location>
</feature>
<reference evidence="3" key="1">
    <citation type="submission" date="2016-10" db="EMBL/GenBank/DDBJ databases">
        <authorList>
            <person name="Varghese N."/>
            <person name="Submissions S."/>
        </authorList>
    </citation>
    <scope>NUCLEOTIDE SEQUENCE [LARGE SCALE GENOMIC DNA]</scope>
    <source>
        <strain evidence="3">CL127</strain>
    </source>
</reference>
<sequence length="268" mass="28505">MPAPRPQSSSRGCPASLSVEPSLRAAGASGMCAAQIPPGSRVRSRREGATASVVSVFSAGRISGANHRFSPVPGFNGYSGNRFLRVARAAGDPFASDSPRGRARCDAAWSHPARGTPPARGSPVRRSVRRNIQHSREHVGRDRRRGDPPPEGRRAGQVEVVFEGAVSNTTTSPRCTASRSSGYSRRYDQLLRAGDRTGLGGQVATPSGRVPTAGSTTEPLPDRTQHRDHRDTGSQPLHQAVAKRNQCGARRARGATGRAERHQAPPHP</sequence>
<feature type="region of interest" description="Disordered" evidence="1">
    <location>
        <begin position="31"/>
        <end position="50"/>
    </location>
</feature>
<organism evidence="2 3">
    <name type="scientific">Microbacterium azadirachtae</name>
    <dbReference type="NCBI Taxonomy" id="582680"/>
    <lineage>
        <taxon>Bacteria</taxon>
        <taxon>Bacillati</taxon>
        <taxon>Actinomycetota</taxon>
        <taxon>Actinomycetes</taxon>
        <taxon>Micrococcales</taxon>
        <taxon>Microbacteriaceae</taxon>
        <taxon>Microbacterium</taxon>
    </lineage>
</organism>
<gene>
    <name evidence="2" type="ORF">SAMN04488591_0841</name>
</gene>
<evidence type="ECO:0000256" key="1">
    <source>
        <dbReference type="SAM" id="MobiDB-lite"/>
    </source>
</evidence>
<accession>A0A1I6G7G8</accession>
<proteinExistence type="predicted"/>
<name>A0A1I6G7G8_9MICO</name>
<feature type="compositionally biased region" description="Polar residues" evidence="1">
    <location>
        <begin position="166"/>
        <end position="183"/>
    </location>
</feature>
<protein>
    <submittedName>
        <fullName evidence="2">Uncharacterized protein</fullName>
    </submittedName>
</protein>
<dbReference type="Proteomes" id="UP000198877">
    <property type="component" value="Unassembled WGS sequence"/>
</dbReference>
<evidence type="ECO:0000313" key="3">
    <source>
        <dbReference type="Proteomes" id="UP000198877"/>
    </source>
</evidence>
<dbReference type="AlphaFoldDB" id="A0A1I6G7G8"/>